<organism evidence="1 2">
    <name type="scientific">Oerskovia paurometabola</name>
    <dbReference type="NCBI Taxonomy" id="162170"/>
    <lineage>
        <taxon>Bacteria</taxon>
        <taxon>Bacillati</taxon>
        <taxon>Actinomycetota</taxon>
        <taxon>Actinomycetes</taxon>
        <taxon>Micrococcales</taxon>
        <taxon>Cellulomonadaceae</taxon>
        <taxon>Oerskovia</taxon>
    </lineage>
</organism>
<reference evidence="2" key="1">
    <citation type="journal article" date="2019" name="Int. J. Syst. Evol. Microbiol.">
        <title>The Global Catalogue of Microorganisms (GCM) 10K type strain sequencing project: providing services to taxonomists for standard genome sequencing and annotation.</title>
        <authorList>
            <consortium name="The Broad Institute Genomics Platform"/>
            <consortium name="The Broad Institute Genome Sequencing Center for Infectious Disease"/>
            <person name="Wu L."/>
            <person name="Ma J."/>
        </authorList>
    </citation>
    <scope>NUCLEOTIDE SEQUENCE [LARGE SCALE GENOMIC DNA]</scope>
    <source>
        <strain evidence="2">CCUG 47105</strain>
    </source>
</reference>
<keyword evidence="2" id="KW-1185">Reference proteome</keyword>
<gene>
    <name evidence="1" type="ORF">ACFP71_15160</name>
</gene>
<dbReference type="Proteomes" id="UP001596305">
    <property type="component" value="Unassembled WGS sequence"/>
</dbReference>
<evidence type="ECO:0000313" key="2">
    <source>
        <dbReference type="Proteomes" id="UP001596305"/>
    </source>
</evidence>
<protein>
    <submittedName>
        <fullName evidence="1">Uncharacterized protein</fullName>
    </submittedName>
</protein>
<proteinExistence type="predicted"/>
<comment type="caution">
    <text evidence="1">The sequence shown here is derived from an EMBL/GenBank/DDBJ whole genome shotgun (WGS) entry which is preliminary data.</text>
</comment>
<dbReference type="EMBL" id="JBHSTM010000008">
    <property type="protein sequence ID" value="MFC6426174.1"/>
    <property type="molecule type" value="Genomic_DNA"/>
</dbReference>
<evidence type="ECO:0000313" key="1">
    <source>
        <dbReference type="EMBL" id="MFC6426174.1"/>
    </source>
</evidence>
<dbReference type="RefSeq" id="WP_204808283.1">
    <property type="nucleotide sequence ID" value="NZ_BAAAIY010000001.1"/>
</dbReference>
<name>A0ABW1XCC0_9CELL</name>
<sequence>MGLLCDYFVAPSDDAAAATIDRDGGPGSTVATPRPQRRGGLLRQRVEPVKEAGPVEAYPTVDAKGIDPVVQMGMLEALLTGRTYDDVVEAQPGNPVAVRNGGERVVVKLSDGLTAALAGASNDDLVRVADPWSKTEEFWGDGDPVVLAGALLDLAGLARLAVERDQALYCWLSV</sequence>
<accession>A0ABW1XCC0</accession>